<gene>
    <name evidence="1" type="ORF">JFL43_18875</name>
</gene>
<dbReference type="PROSITE" id="PS51257">
    <property type="entry name" value="PROKAR_LIPOPROTEIN"/>
    <property type="match status" value="1"/>
</dbReference>
<reference evidence="1 2" key="1">
    <citation type="submission" date="2020-12" db="EMBL/GenBank/DDBJ databases">
        <title>YIM B01967 draft genome.</title>
        <authorList>
            <person name="Yan X."/>
        </authorList>
    </citation>
    <scope>NUCLEOTIDE SEQUENCE [LARGE SCALE GENOMIC DNA]</scope>
    <source>
        <strain evidence="1 2">YIM B01967</strain>
    </source>
</reference>
<proteinExistence type="predicted"/>
<dbReference type="EMBL" id="JAEOAH010000042">
    <property type="protein sequence ID" value="MBK3496887.1"/>
    <property type="molecule type" value="Genomic_DNA"/>
</dbReference>
<keyword evidence="2" id="KW-1185">Reference proteome</keyword>
<accession>A0ABS1HCS1</accession>
<name>A0ABS1HCS1_9BACL</name>
<evidence type="ECO:0000313" key="1">
    <source>
        <dbReference type="EMBL" id="MBK3496887.1"/>
    </source>
</evidence>
<organism evidence="1 2">
    <name type="scientific">Viridibacillus soli</name>
    <dbReference type="NCBI Taxonomy" id="2798301"/>
    <lineage>
        <taxon>Bacteria</taxon>
        <taxon>Bacillati</taxon>
        <taxon>Bacillota</taxon>
        <taxon>Bacilli</taxon>
        <taxon>Bacillales</taxon>
        <taxon>Caryophanaceae</taxon>
        <taxon>Viridibacillus</taxon>
    </lineage>
</organism>
<dbReference type="RefSeq" id="WP_200750231.1">
    <property type="nucleotide sequence ID" value="NZ_JAEOAH010000042.1"/>
</dbReference>
<sequence>MFLKYICPFIICTSFLMGCNSSEKTSEKNVNNPIESEQNNSSIQKNKSLENKFLPPKFSITNFEMNYITENKELTFLMNYEIDVDIYEILQENTQKIYFSLEYPEALYDIFHNTTSELLLAEQPKGYNTKYQTQFRINIDLTTKQLEKIKNNLSGFNLSIADKDKDAIAHFIDLNGFNTFDPDTSNSTHIDDTTK</sequence>
<evidence type="ECO:0000313" key="2">
    <source>
        <dbReference type="Proteomes" id="UP000618943"/>
    </source>
</evidence>
<dbReference type="Proteomes" id="UP000618943">
    <property type="component" value="Unassembled WGS sequence"/>
</dbReference>
<evidence type="ECO:0008006" key="3">
    <source>
        <dbReference type="Google" id="ProtNLM"/>
    </source>
</evidence>
<comment type="caution">
    <text evidence="1">The sequence shown here is derived from an EMBL/GenBank/DDBJ whole genome shotgun (WGS) entry which is preliminary data.</text>
</comment>
<protein>
    <recommendedName>
        <fullName evidence="3">Lipoprotein</fullName>
    </recommendedName>
</protein>